<feature type="domain" description="Enoyl reductase (ER)" evidence="1">
    <location>
        <begin position="10"/>
        <end position="322"/>
    </location>
</feature>
<evidence type="ECO:0000313" key="3">
    <source>
        <dbReference type="Proteomes" id="UP000646365"/>
    </source>
</evidence>
<dbReference type="Pfam" id="PF08240">
    <property type="entry name" value="ADH_N"/>
    <property type="match status" value="1"/>
</dbReference>
<gene>
    <name evidence="2" type="ORF">GCM10011611_05540</name>
</gene>
<dbReference type="PANTHER" id="PTHR43677:SF4">
    <property type="entry name" value="QUINONE OXIDOREDUCTASE-LIKE PROTEIN 2"/>
    <property type="match status" value="1"/>
</dbReference>
<dbReference type="SMART" id="SM00829">
    <property type="entry name" value="PKS_ER"/>
    <property type="match status" value="1"/>
</dbReference>
<evidence type="ECO:0000313" key="2">
    <source>
        <dbReference type="EMBL" id="GGF02935.1"/>
    </source>
</evidence>
<organism evidence="2 3">
    <name type="scientific">Aliidongia dinghuensis</name>
    <dbReference type="NCBI Taxonomy" id="1867774"/>
    <lineage>
        <taxon>Bacteria</taxon>
        <taxon>Pseudomonadati</taxon>
        <taxon>Pseudomonadota</taxon>
        <taxon>Alphaproteobacteria</taxon>
        <taxon>Rhodospirillales</taxon>
        <taxon>Dongiaceae</taxon>
        <taxon>Aliidongia</taxon>
    </lineage>
</organism>
<dbReference type="Gene3D" id="3.90.180.10">
    <property type="entry name" value="Medium-chain alcohol dehydrogenases, catalytic domain"/>
    <property type="match status" value="1"/>
</dbReference>
<dbReference type="SUPFAM" id="SSF50129">
    <property type="entry name" value="GroES-like"/>
    <property type="match status" value="1"/>
</dbReference>
<dbReference type="SUPFAM" id="SSF51735">
    <property type="entry name" value="NAD(P)-binding Rossmann-fold domains"/>
    <property type="match status" value="1"/>
</dbReference>
<dbReference type="InterPro" id="IPR011032">
    <property type="entry name" value="GroES-like_sf"/>
</dbReference>
<comment type="caution">
    <text evidence="2">The sequence shown here is derived from an EMBL/GenBank/DDBJ whole genome shotgun (WGS) entry which is preliminary data.</text>
</comment>
<accession>A0A8J3E1V6</accession>
<protein>
    <submittedName>
        <fullName evidence="2">NADPH:quinone oxidoreductase</fullName>
    </submittedName>
</protein>
<dbReference type="Gene3D" id="3.40.50.720">
    <property type="entry name" value="NAD(P)-binding Rossmann-like Domain"/>
    <property type="match status" value="1"/>
</dbReference>
<dbReference type="InterPro" id="IPR013149">
    <property type="entry name" value="ADH-like_C"/>
</dbReference>
<dbReference type="GO" id="GO:0016491">
    <property type="term" value="F:oxidoreductase activity"/>
    <property type="evidence" value="ECO:0007669"/>
    <property type="project" value="InterPro"/>
</dbReference>
<dbReference type="Proteomes" id="UP000646365">
    <property type="component" value="Unassembled WGS sequence"/>
</dbReference>
<dbReference type="InterPro" id="IPR051397">
    <property type="entry name" value="Zn-ADH-like_protein"/>
</dbReference>
<dbReference type="PANTHER" id="PTHR43677">
    <property type="entry name" value="SHORT-CHAIN DEHYDROGENASE/REDUCTASE"/>
    <property type="match status" value="1"/>
</dbReference>
<name>A0A8J3E1V6_9PROT</name>
<evidence type="ECO:0000259" key="1">
    <source>
        <dbReference type="SMART" id="SM00829"/>
    </source>
</evidence>
<reference evidence="2" key="2">
    <citation type="submission" date="2020-09" db="EMBL/GenBank/DDBJ databases">
        <authorList>
            <person name="Sun Q."/>
            <person name="Zhou Y."/>
        </authorList>
    </citation>
    <scope>NUCLEOTIDE SEQUENCE</scope>
    <source>
        <strain evidence="2">CGMCC 1.15725</strain>
    </source>
</reference>
<sequence length="326" mass="33667">MRAVVCTALGEPEGLTLESLPSAPVGPGQVRIHVHAAGVNFADGLLVAGTYQEKPPLPFTPGFEVAGVVAELGPEVVDLAVGDRVLGLVGVGGYADEVVADAVSVYKIPDMMSFEAAAGFPIAYGTSHGALDWRADLKPGETLLVLGAAGGVGLTAVEIGHAMGATVIAAASSPEKLAIAQSRGADHLIDTSSEDVRTRVKELTQGRGVNVVYDPVGGELFDAALRSIAWEGRLVVIGFAGGKVPQIPANLLLVKNCSAVGFYWGSYRAKDPARVRASFAALLGWVADGTLKPHISETFPLEAAAKAIRVLQSRKATGKVVLTTGR</sequence>
<dbReference type="InterPro" id="IPR013154">
    <property type="entry name" value="ADH-like_N"/>
</dbReference>
<dbReference type="AlphaFoldDB" id="A0A8J3E1V6"/>
<keyword evidence="3" id="KW-1185">Reference proteome</keyword>
<dbReference type="EMBL" id="BMJQ01000001">
    <property type="protein sequence ID" value="GGF02935.1"/>
    <property type="molecule type" value="Genomic_DNA"/>
</dbReference>
<dbReference type="Pfam" id="PF00107">
    <property type="entry name" value="ADH_zinc_N"/>
    <property type="match status" value="1"/>
</dbReference>
<dbReference type="CDD" id="cd08241">
    <property type="entry name" value="QOR1"/>
    <property type="match status" value="1"/>
</dbReference>
<dbReference type="InterPro" id="IPR020843">
    <property type="entry name" value="ER"/>
</dbReference>
<dbReference type="RefSeq" id="WP_189042190.1">
    <property type="nucleotide sequence ID" value="NZ_BMJQ01000001.1"/>
</dbReference>
<reference evidence="2" key="1">
    <citation type="journal article" date="2014" name="Int. J. Syst. Evol. Microbiol.">
        <title>Complete genome sequence of Corynebacterium casei LMG S-19264T (=DSM 44701T), isolated from a smear-ripened cheese.</title>
        <authorList>
            <consortium name="US DOE Joint Genome Institute (JGI-PGF)"/>
            <person name="Walter F."/>
            <person name="Albersmeier A."/>
            <person name="Kalinowski J."/>
            <person name="Ruckert C."/>
        </authorList>
    </citation>
    <scope>NUCLEOTIDE SEQUENCE</scope>
    <source>
        <strain evidence="2">CGMCC 1.15725</strain>
    </source>
</reference>
<dbReference type="InterPro" id="IPR036291">
    <property type="entry name" value="NAD(P)-bd_dom_sf"/>
</dbReference>
<proteinExistence type="predicted"/>